<sequence>MELIEVYRDMASSILEVHLSAVNNRLSEAMRVLTVIATLFVPLTFIAGVYGMNFHNPESPWAMPELYWYYGYPVVLVIMLFVAGGMLLYFRRKGWLSRE</sequence>
<organism evidence="13 14">
    <name type="scientific">Thiohalomonas denitrificans</name>
    <dbReference type="NCBI Taxonomy" id="415747"/>
    <lineage>
        <taxon>Bacteria</taxon>
        <taxon>Pseudomonadati</taxon>
        <taxon>Pseudomonadota</taxon>
        <taxon>Gammaproteobacteria</taxon>
        <taxon>Thiohalomonadales</taxon>
        <taxon>Thiohalomonadaceae</taxon>
        <taxon>Thiohalomonas</taxon>
    </lineage>
</organism>
<dbReference type="GO" id="GO:0005886">
    <property type="term" value="C:plasma membrane"/>
    <property type="evidence" value="ECO:0007669"/>
    <property type="project" value="UniProtKB-SubCell"/>
</dbReference>
<evidence type="ECO:0000256" key="10">
    <source>
        <dbReference type="ARBA" id="ARBA00034269"/>
    </source>
</evidence>
<dbReference type="Pfam" id="PF01544">
    <property type="entry name" value="CorA"/>
    <property type="match status" value="1"/>
</dbReference>
<keyword evidence="3" id="KW-0813">Transport</keyword>
<evidence type="ECO:0000256" key="4">
    <source>
        <dbReference type="ARBA" id="ARBA00022475"/>
    </source>
</evidence>
<dbReference type="Gene3D" id="1.20.58.340">
    <property type="entry name" value="Magnesium transport protein CorA, transmembrane region"/>
    <property type="match status" value="1"/>
</dbReference>
<dbReference type="GO" id="GO:0015087">
    <property type="term" value="F:cobalt ion transmembrane transporter activity"/>
    <property type="evidence" value="ECO:0007669"/>
    <property type="project" value="TreeGrafter"/>
</dbReference>
<feature type="transmembrane region" description="Helical" evidence="12">
    <location>
        <begin position="70"/>
        <end position="90"/>
    </location>
</feature>
<comment type="catalytic activity">
    <reaction evidence="10">
        <text>Mg(2+)(in) = Mg(2+)(out)</text>
        <dbReference type="Rhea" id="RHEA:29827"/>
        <dbReference type="ChEBI" id="CHEBI:18420"/>
    </reaction>
</comment>
<keyword evidence="7 12" id="KW-1133">Transmembrane helix</keyword>
<evidence type="ECO:0000256" key="11">
    <source>
        <dbReference type="ARBA" id="ARBA00045497"/>
    </source>
</evidence>
<dbReference type="FunFam" id="1.20.58.340:FF:000004">
    <property type="entry name" value="Magnesium transport protein CorA"/>
    <property type="match status" value="1"/>
</dbReference>
<comment type="subcellular location">
    <subcellularLocation>
        <location evidence="1">Cell membrane</location>
        <topology evidence="1">Multi-pass membrane protein</topology>
    </subcellularLocation>
</comment>
<evidence type="ECO:0000256" key="9">
    <source>
        <dbReference type="ARBA" id="ARBA00023136"/>
    </source>
</evidence>
<dbReference type="SUPFAM" id="SSF144083">
    <property type="entry name" value="Magnesium transport protein CorA, transmembrane region"/>
    <property type="match status" value="1"/>
</dbReference>
<dbReference type="InterPro" id="IPR002523">
    <property type="entry name" value="MgTranspt_CorA/ZnTranspt_ZntB"/>
</dbReference>
<dbReference type="PANTHER" id="PTHR46494:SF1">
    <property type="entry name" value="CORA FAMILY METAL ION TRANSPORTER (EUROFUNG)"/>
    <property type="match status" value="1"/>
</dbReference>
<dbReference type="Proteomes" id="UP000199648">
    <property type="component" value="Unassembled WGS sequence"/>
</dbReference>
<comment type="function">
    <text evidence="11">Mediates influx of magnesium ions. Alternates between open and closed states. Activated by low cytoplasmic Mg(2+) levels. Inactive when cytoplasmic Mg(2+) levels are high.</text>
</comment>
<keyword evidence="4" id="KW-1003">Cell membrane</keyword>
<evidence type="ECO:0000256" key="6">
    <source>
        <dbReference type="ARBA" id="ARBA00022842"/>
    </source>
</evidence>
<gene>
    <name evidence="13" type="ORF">SAMN03097708_03018</name>
</gene>
<keyword evidence="6" id="KW-0460">Magnesium</keyword>
<keyword evidence="8" id="KW-0406">Ion transport</keyword>
<evidence type="ECO:0000256" key="2">
    <source>
        <dbReference type="ARBA" id="ARBA00009765"/>
    </source>
</evidence>
<evidence type="ECO:0000256" key="3">
    <source>
        <dbReference type="ARBA" id="ARBA00022448"/>
    </source>
</evidence>
<evidence type="ECO:0000256" key="1">
    <source>
        <dbReference type="ARBA" id="ARBA00004651"/>
    </source>
</evidence>
<reference evidence="13 14" key="1">
    <citation type="submission" date="2016-10" db="EMBL/GenBank/DDBJ databases">
        <authorList>
            <person name="de Groot N.N."/>
        </authorList>
    </citation>
    <scope>NUCLEOTIDE SEQUENCE [LARGE SCALE GENOMIC DNA]</scope>
    <source>
        <strain evidence="13 14">HLD2</strain>
    </source>
</reference>
<keyword evidence="5 12" id="KW-0812">Transmembrane</keyword>
<proteinExistence type="inferred from homology"/>
<keyword evidence="14" id="KW-1185">Reference proteome</keyword>
<evidence type="ECO:0000313" key="13">
    <source>
        <dbReference type="EMBL" id="SCZ66787.1"/>
    </source>
</evidence>
<dbReference type="GO" id="GO:0050897">
    <property type="term" value="F:cobalt ion binding"/>
    <property type="evidence" value="ECO:0007669"/>
    <property type="project" value="TreeGrafter"/>
</dbReference>
<comment type="similarity">
    <text evidence="2">Belongs to the CorA metal ion transporter (MIT) (TC 1.A.35) family.</text>
</comment>
<evidence type="ECO:0000256" key="12">
    <source>
        <dbReference type="SAM" id="Phobius"/>
    </source>
</evidence>
<dbReference type="AlphaFoldDB" id="A0A1G5QYJ0"/>
<dbReference type="GO" id="GO:0000287">
    <property type="term" value="F:magnesium ion binding"/>
    <property type="evidence" value="ECO:0007669"/>
    <property type="project" value="TreeGrafter"/>
</dbReference>
<protein>
    <submittedName>
        <fullName evidence="13">Magnesium Mg(2+) and cobalt Co(2+) transport protein (CorA)</fullName>
    </submittedName>
</protein>
<dbReference type="EMBL" id="FMWD01000012">
    <property type="protein sequence ID" value="SCZ66787.1"/>
    <property type="molecule type" value="Genomic_DNA"/>
</dbReference>
<evidence type="ECO:0000256" key="7">
    <source>
        <dbReference type="ARBA" id="ARBA00022989"/>
    </source>
</evidence>
<keyword evidence="9 12" id="KW-0472">Membrane</keyword>
<evidence type="ECO:0000313" key="14">
    <source>
        <dbReference type="Proteomes" id="UP000199648"/>
    </source>
</evidence>
<dbReference type="PANTHER" id="PTHR46494">
    <property type="entry name" value="CORA FAMILY METAL ION TRANSPORTER (EUROFUNG)"/>
    <property type="match status" value="1"/>
</dbReference>
<dbReference type="GO" id="GO:0015095">
    <property type="term" value="F:magnesium ion transmembrane transporter activity"/>
    <property type="evidence" value="ECO:0007669"/>
    <property type="project" value="TreeGrafter"/>
</dbReference>
<accession>A0A1G5QYJ0</accession>
<feature type="transmembrane region" description="Helical" evidence="12">
    <location>
        <begin position="32"/>
        <end position="50"/>
    </location>
</feature>
<evidence type="ECO:0000256" key="8">
    <source>
        <dbReference type="ARBA" id="ARBA00023065"/>
    </source>
</evidence>
<name>A0A1G5QYJ0_9GAMM</name>
<evidence type="ECO:0000256" key="5">
    <source>
        <dbReference type="ARBA" id="ARBA00022692"/>
    </source>
</evidence>
<dbReference type="OrthoDB" id="9803416at2"/>
<dbReference type="InterPro" id="IPR045863">
    <property type="entry name" value="CorA_TM1_TM2"/>
</dbReference>